<name>A0A4Z2DYR0_9TELE</name>
<gene>
    <name evidence="2" type="ORF">EYF80_068204</name>
</gene>
<evidence type="ECO:0000313" key="2">
    <source>
        <dbReference type="EMBL" id="TNN21684.1"/>
    </source>
</evidence>
<proteinExistence type="predicted"/>
<accession>A0A4Z2DYR0</accession>
<feature type="region of interest" description="Disordered" evidence="1">
    <location>
        <begin position="15"/>
        <end position="43"/>
    </location>
</feature>
<dbReference type="AlphaFoldDB" id="A0A4Z2DYR0"/>
<evidence type="ECO:0000313" key="3">
    <source>
        <dbReference type="Proteomes" id="UP000314294"/>
    </source>
</evidence>
<organism evidence="2 3">
    <name type="scientific">Liparis tanakae</name>
    <name type="common">Tanaka's snailfish</name>
    <dbReference type="NCBI Taxonomy" id="230148"/>
    <lineage>
        <taxon>Eukaryota</taxon>
        <taxon>Metazoa</taxon>
        <taxon>Chordata</taxon>
        <taxon>Craniata</taxon>
        <taxon>Vertebrata</taxon>
        <taxon>Euteleostomi</taxon>
        <taxon>Actinopterygii</taxon>
        <taxon>Neopterygii</taxon>
        <taxon>Teleostei</taxon>
        <taxon>Neoteleostei</taxon>
        <taxon>Acanthomorphata</taxon>
        <taxon>Eupercaria</taxon>
        <taxon>Perciformes</taxon>
        <taxon>Cottioidei</taxon>
        <taxon>Cottales</taxon>
        <taxon>Liparidae</taxon>
        <taxon>Liparis</taxon>
    </lineage>
</organism>
<reference evidence="2 3" key="1">
    <citation type="submission" date="2019-03" db="EMBL/GenBank/DDBJ databases">
        <title>First draft genome of Liparis tanakae, snailfish: a comprehensive survey of snailfish specific genes.</title>
        <authorList>
            <person name="Kim W."/>
            <person name="Song I."/>
            <person name="Jeong J.-H."/>
            <person name="Kim D."/>
            <person name="Kim S."/>
            <person name="Ryu S."/>
            <person name="Song J.Y."/>
            <person name="Lee S.K."/>
        </authorList>
    </citation>
    <scope>NUCLEOTIDE SEQUENCE [LARGE SCALE GENOMIC DNA]</scope>
    <source>
        <tissue evidence="2">Muscle</tissue>
    </source>
</reference>
<sequence length="96" mass="9849">MLGSLASAIQLYSGGMDTGLRSPGTTNQQSESRLGGRGVVGVGGGEAVNRETAWETAGRGGQVRQSVCVCAGEWEGRGGDSRGAAVRCSHLSIIRR</sequence>
<comment type="caution">
    <text evidence="2">The sequence shown here is derived from an EMBL/GenBank/DDBJ whole genome shotgun (WGS) entry which is preliminary data.</text>
</comment>
<dbReference type="Proteomes" id="UP000314294">
    <property type="component" value="Unassembled WGS sequence"/>
</dbReference>
<feature type="compositionally biased region" description="Polar residues" evidence="1">
    <location>
        <begin position="23"/>
        <end position="32"/>
    </location>
</feature>
<protein>
    <submittedName>
        <fullName evidence="2">Uncharacterized protein</fullName>
    </submittedName>
</protein>
<keyword evidence="3" id="KW-1185">Reference proteome</keyword>
<dbReference type="EMBL" id="SRLO01026494">
    <property type="protein sequence ID" value="TNN21684.1"/>
    <property type="molecule type" value="Genomic_DNA"/>
</dbReference>
<evidence type="ECO:0000256" key="1">
    <source>
        <dbReference type="SAM" id="MobiDB-lite"/>
    </source>
</evidence>